<evidence type="ECO:0000313" key="1">
    <source>
        <dbReference type="EMBL" id="GAA3966573.1"/>
    </source>
</evidence>
<dbReference type="RefSeq" id="WP_259088907.1">
    <property type="nucleotide sequence ID" value="NZ_BAAAZC010000009.1"/>
</dbReference>
<name>A0ABP7PLG8_9SPHI</name>
<keyword evidence="2" id="KW-1185">Reference proteome</keyword>
<organism evidence="1 2">
    <name type="scientific">Mucilaginibacter dorajii</name>
    <dbReference type="NCBI Taxonomy" id="692994"/>
    <lineage>
        <taxon>Bacteria</taxon>
        <taxon>Pseudomonadati</taxon>
        <taxon>Bacteroidota</taxon>
        <taxon>Sphingobacteriia</taxon>
        <taxon>Sphingobacteriales</taxon>
        <taxon>Sphingobacteriaceae</taxon>
        <taxon>Mucilaginibacter</taxon>
    </lineage>
</organism>
<accession>A0ABP7PLG8</accession>
<dbReference type="Proteomes" id="UP001500742">
    <property type="component" value="Unassembled WGS sequence"/>
</dbReference>
<sequence>MNQTKSVQLLPTEDAAASTILDTVKSYSKKDYYVLYELLNVFTFAELIGFYSRKYPNHDLASVLKSLSDFHEVELEDNTILTPVSWDTIKDKFSKEIRNYILDLRLTKAGANKNIISKKKTIN</sequence>
<reference evidence="2" key="1">
    <citation type="journal article" date="2019" name="Int. J. Syst. Evol. Microbiol.">
        <title>The Global Catalogue of Microorganisms (GCM) 10K type strain sequencing project: providing services to taxonomists for standard genome sequencing and annotation.</title>
        <authorList>
            <consortium name="The Broad Institute Genomics Platform"/>
            <consortium name="The Broad Institute Genome Sequencing Center for Infectious Disease"/>
            <person name="Wu L."/>
            <person name="Ma J."/>
        </authorList>
    </citation>
    <scope>NUCLEOTIDE SEQUENCE [LARGE SCALE GENOMIC DNA]</scope>
    <source>
        <strain evidence="2">JCM 16601</strain>
    </source>
</reference>
<protein>
    <submittedName>
        <fullName evidence="1">Uncharacterized protein</fullName>
    </submittedName>
</protein>
<evidence type="ECO:0000313" key="2">
    <source>
        <dbReference type="Proteomes" id="UP001500742"/>
    </source>
</evidence>
<proteinExistence type="predicted"/>
<gene>
    <name evidence="1" type="ORF">GCM10022210_13970</name>
</gene>
<dbReference type="EMBL" id="BAAAZC010000009">
    <property type="protein sequence ID" value="GAA3966573.1"/>
    <property type="molecule type" value="Genomic_DNA"/>
</dbReference>
<comment type="caution">
    <text evidence="1">The sequence shown here is derived from an EMBL/GenBank/DDBJ whole genome shotgun (WGS) entry which is preliminary data.</text>
</comment>